<dbReference type="Proteomes" id="UP000317178">
    <property type="component" value="Chromosome"/>
</dbReference>
<evidence type="ECO:0000313" key="8">
    <source>
        <dbReference type="Proteomes" id="UP000317178"/>
    </source>
</evidence>
<evidence type="ECO:0000256" key="3">
    <source>
        <dbReference type="ARBA" id="ARBA00023004"/>
    </source>
</evidence>
<sequence>MQRRTLLIRLCQTIAATATAVLIIPIGRFISAPLFRKNKKSSGAQRVAKLTQLPVGTPTQVAIIGNRQDGWTLHPQAVIGKVWLIRRNEESEKPEDCQVDAYSAICPHLGCGINHSADDLQFVCPCHEAVFDDQGAVAKLDKPGYNNPSPRGMDTLDCQVVASESGNDLWVEVEYERFKIGLKDKVNL</sequence>
<evidence type="ECO:0000256" key="4">
    <source>
        <dbReference type="ARBA" id="ARBA00023014"/>
    </source>
</evidence>
<evidence type="ECO:0000256" key="5">
    <source>
        <dbReference type="SAM" id="Phobius"/>
    </source>
</evidence>
<feature type="transmembrane region" description="Helical" evidence="5">
    <location>
        <begin position="6"/>
        <end position="30"/>
    </location>
</feature>
<dbReference type="EMBL" id="CP036281">
    <property type="protein sequence ID" value="QDU80569.1"/>
    <property type="molecule type" value="Genomic_DNA"/>
</dbReference>
<name>A0A518CMX3_9PLAN</name>
<keyword evidence="2" id="KW-0479">Metal-binding</keyword>
<keyword evidence="8" id="KW-1185">Reference proteome</keyword>
<keyword evidence="3" id="KW-0408">Iron</keyword>
<keyword evidence="1" id="KW-0001">2Fe-2S</keyword>
<dbReference type="InterPro" id="IPR036922">
    <property type="entry name" value="Rieske_2Fe-2S_sf"/>
</dbReference>
<dbReference type="SUPFAM" id="SSF50022">
    <property type="entry name" value="ISP domain"/>
    <property type="match status" value="1"/>
</dbReference>
<dbReference type="PROSITE" id="PS51296">
    <property type="entry name" value="RIESKE"/>
    <property type="match status" value="1"/>
</dbReference>
<proteinExistence type="predicted"/>
<dbReference type="OrthoDB" id="9767869at2"/>
<keyword evidence="5" id="KW-0812">Transmembrane</keyword>
<feature type="domain" description="Rieske" evidence="6">
    <location>
        <begin position="95"/>
        <end position="167"/>
    </location>
</feature>
<organism evidence="7 8">
    <name type="scientific">Polystyrenella longa</name>
    <dbReference type="NCBI Taxonomy" id="2528007"/>
    <lineage>
        <taxon>Bacteria</taxon>
        <taxon>Pseudomonadati</taxon>
        <taxon>Planctomycetota</taxon>
        <taxon>Planctomycetia</taxon>
        <taxon>Planctomycetales</taxon>
        <taxon>Planctomycetaceae</taxon>
        <taxon>Polystyrenella</taxon>
    </lineage>
</organism>
<gene>
    <name evidence="7" type="primary">petC</name>
    <name evidence="7" type="ORF">Pla110_23000</name>
</gene>
<dbReference type="Pfam" id="PF00355">
    <property type="entry name" value="Rieske"/>
    <property type="match status" value="1"/>
</dbReference>
<keyword evidence="5" id="KW-1133">Transmembrane helix</keyword>
<dbReference type="AlphaFoldDB" id="A0A518CMX3"/>
<keyword evidence="5" id="KW-0472">Membrane</keyword>
<evidence type="ECO:0000259" key="6">
    <source>
        <dbReference type="PROSITE" id="PS51296"/>
    </source>
</evidence>
<accession>A0A518CMX3</accession>
<reference evidence="7 8" key="1">
    <citation type="submission" date="2019-02" db="EMBL/GenBank/DDBJ databases">
        <title>Deep-cultivation of Planctomycetes and their phenomic and genomic characterization uncovers novel biology.</title>
        <authorList>
            <person name="Wiegand S."/>
            <person name="Jogler M."/>
            <person name="Boedeker C."/>
            <person name="Pinto D."/>
            <person name="Vollmers J."/>
            <person name="Rivas-Marin E."/>
            <person name="Kohn T."/>
            <person name="Peeters S.H."/>
            <person name="Heuer A."/>
            <person name="Rast P."/>
            <person name="Oberbeckmann S."/>
            <person name="Bunk B."/>
            <person name="Jeske O."/>
            <person name="Meyerdierks A."/>
            <person name="Storesund J.E."/>
            <person name="Kallscheuer N."/>
            <person name="Luecker S."/>
            <person name="Lage O.M."/>
            <person name="Pohl T."/>
            <person name="Merkel B.J."/>
            <person name="Hornburger P."/>
            <person name="Mueller R.-W."/>
            <person name="Bruemmer F."/>
            <person name="Labrenz M."/>
            <person name="Spormann A.M."/>
            <person name="Op den Camp H."/>
            <person name="Overmann J."/>
            <person name="Amann R."/>
            <person name="Jetten M.S.M."/>
            <person name="Mascher T."/>
            <person name="Medema M.H."/>
            <person name="Devos D.P."/>
            <person name="Kaster A.-K."/>
            <person name="Ovreas L."/>
            <person name="Rohde M."/>
            <person name="Galperin M.Y."/>
            <person name="Jogler C."/>
        </authorList>
    </citation>
    <scope>NUCLEOTIDE SEQUENCE [LARGE SCALE GENOMIC DNA]</scope>
    <source>
        <strain evidence="7 8">Pla110</strain>
    </source>
</reference>
<dbReference type="InterPro" id="IPR017941">
    <property type="entry name" value="Rieske_2Fe-2S"/>
</dbReference>
<dbReference type="GO" id="GO:0051537">
    <property type="term" value="F:2 iron, 2 sulfur cluster binding"/>
    <property type="evidence" value="ECO:0007669"/>
    <property type="project" value="UniProtKB-KW"/>
</dbReference>
<dbReference type="RefSeq" id="WP_144995832.1">
    <property type="nucleotide sequence ID" value="NZ_CP036281.1"/>
</dbReference>
<evidence type="ECO:0000313" key="7">
    <source>
        <dbReference type="EMBL" id="QDU80569.1"/>
    </source>
</evidence>
<protein>
    <submittedName>
        <fullName evidence="7">Cytochrome b6-f complex iron-sulfur subunit</fullName>
    </submittedName>
</protein>
<evidence type="ECO:0000256" key="1">
    <source>
        <dbReference type="ARBA" id="ARBA00022714"/>
    </source>
</evidence>
<dbReference type="KEGG" id="plon:Pla110_23000"/>
<dbReference type="Gene3D" id="2.102.10.10">
    <property type="entry name" value="Rieske [2Fe-2S] iron-sulphur domain"/>
    <property type="match status" value="1"/>
</dbReference>
<dbReference type="GO" id="GO:0046872">
    <property type="term" value="F:metal ion binding"/>
    <property type="evidence" value="ECO:0007669"/>
    <property type="project" value="UniProtKB-KW"/>
</dbReference>
<evidence type="ECO:0000256" key="2">
    <source>
        <dbReference type="ARBA" id="ARBA00022723"/>
    </source>
</evidence>
<keyword evidence="4" id="KW-0411">Iron-sulfur</keyword>